<name>A0A1E4RSZ6_9ASCO</name>
<sequence length="216" mass="24436">GVDSDVLVHNNDPDDSSTLYVMNSIGQMQRKDWGNLLKNHNNKFYFKNEKLNMYYDYKDNDWYTVEFEAQERSIKSAPFYIPVSACIDSGYGDGGSIENSYEATVTFTNSLEAATSYNYSNILLGANLGVEVGNSFSYSGSYSCSVSKGEYSQLMIKPFYVDVPKSTRRRAIYDKSEGMVIDGKHKEEVDTFKMIISQKPNHYCMTDTNPSNLKCA</sequence>
<gene>
    <name evidence="1" type="ORF">HYPBUDRAFT_97579</name>
</gene>
<reference evidence="2" key="1">
    <citation type="submission" date="2016-05" db="EMBL/GenBank/DDBJ databases">
        <title>Comparative genomics of biotechnologically important yeasts.</title>
        <authorList>
            <consortium name="DOE Joint Genome Institute"/>
            <person name="Riley R."/>
            <person name="Haridas S."/>
            <person name="Wolfe K.H."/>
            <person name="Lopes M.R."/>
            <person name="Hittinger C.T."/>
            <person name="Goker M."/>
            <person name="Salamov A."/>
            <person name="Wisecaver J."/>
            <person name="Long T.M."/>
            <person name="Aerts A.L."/>
            <person name="Barry K."/>
            <person name="Choi C."/>
            <person name="Clum A."/>
            <person name="Coughlan A.Y."/>
            <person name="Deshpande S."/>
            <person name="Douglass A.P."/>
            <person name="Hanson S.J."/>
            <person name="Klenk H.-P."/>
            <person name="Labutti K."/>
            <person name="Lapidus A."/>
            <person name="Lindquist E."/>
            <person name="Lipzen A."/>
            <person name="Meier-Kolthoff J.P."/>
            <person name="Ohm R.A."/>
            <person name="Otillar R.P."/>
            <person name="Pangilinan J."/>
            <person name="Peng Y."/>
            <person name="Rokas A."/>
            <person name="Rosa C.A."/>
            <person name="Scheuner C."/>
            <person name="Sibirny A.A."/>
            <person name="Slot J.C."/>
            <person name="Stielow J.B."/>
            <person name="Sun H."/>
            <person name="Kurtzman C.P."/>
            <person name="Blackwell M."/>
            <person name="Grigoriev I.V."/>
            <person name="Jeffries T.W."/>
        </authorList>
    </citation>
    <scope>NUCLEOTIDE SEQUENCE [LARGE SCALE GENOMIC DNA]</scope>
    <source>
        <strain evidence="2">NRRL Y-1933</strain>
    </source>
</reference>
<dbReference type="Proteomes" id="UP000095085">
    <property type="component" value="Unassembled WGS sequence"/>
</dbReference>
<dbReference type="OrthoDB" id="4020698at2759"/>
<dbReference type="AlphaFoldDB" id="A0A1E4RSZ6"/>
<dbReference type="RefSeq" id="XP_020079232.1">
    <property type="nucleotide sequence ID" value="XM_020223994.1"/>
</dbReference>
<keyword evidence="2" id="KW-1185">Reference proteome</keyword>
<dbReference type="EMBL" id="KV454538">
    <property type="protein sequence ID" value="ODV70165.1"/>
    <property type="molecule type" value="Genomic_DNA"/>
</dbReference>
<evidence type="ECO:0000313" key="2">
    <source>
        <dbReference type="Proteomes" id="UP000095085"/>
    </source>
</evidence>
<protein>
    <submittedName>
        <fullName evidence="1">Uncharacterized protein</fullName>
    </submittedName>
</protein>
<feature type="non-terminal residue" evidence="1">
    <location>
        <position position="1"/>
    </location>
</feature>
<organism evidence="1 2">
    <name type="scientific">Hyphopichia burtonii NRRL Y-1933</name>
    <dbReference type="NCBI Taxonomy" id="984485"/>
    <lineage>
        <taxon>Eukaryota</taxon>
        <taxon>Fungi</taxon>
        <taxon>Dikarya</taxon>
        <taxon>Ascomycota</taxon>
        <taxon>Saccharomycotina</taxon>
        <taxon>Pichiomycetes</taxon>
        <taxon>Debaryomycetaceae</taxon>
        <taxon>Hyphopichia</taxon>
    </lineage>
</organism>
<evidence type="ECO:0000313" key="1">
    <source>
        <dbReference type="EMBL" id="ODV70165.1"/>
    </source>
</evidence>
<dbReference type="GeneID" id="30998543"/>
<proteinExistence type="predicted"/>
<feature type="non-terminal residue" evidence="1">
    <location>
        <position position="216"/>
    </location>
</feature>
<accession>A0A1E4RSZ6</accession>